<gene>
    <name evidence="2" type="ORF">RFI_12321</name>
</gene>
<organism evidence="2 3">
    <name type="scientific">Reticulomyxa filosa</name>
    <dbReference type="NCBI Taxonomy" id="46433"/>
    <lineage>
        <taxon>Eukaryota</taxon>
        <taxon>Sar</taxon>
        <taxon>Rhizaria</taxon>
        <taxon>Retaria</taxon>
        <taxon>Foraminifera</taxon>
        <taxon>Monothalamids</taxon>
        <taxon>Reticulomyxidae</taxon>
        <taxon>Reticulomyxa</taxon>
    </lineage>
</organism>
<reference evidence="2 3" key="1">
    <citation type="journal article" date="2013" name="Curr. Biol.">
        <title>The Genome of the Foraminiferan Reticulomyxa filosa.</title>
        <authorList>
            <person name="Glockner G."/>
            <person name="Hulsmann N."/>
            <person name="Schleicher M."/>
            <person name="Noegel A.A."/>
            <person name="Eichinger L."/>
            <person name="Gallinger C."/>
            <person name="Pawlowski J."/>
            <person name="Sierra R."/>
            <person name="Euteneuer U."/>
            <person name="Pillet L."/>
            <person name="Moustafa A."/>
            <person name="Platzer M."/>
            <person name="Groth M."/>
            <person name="Szafranski K."/>
            <person name="Schliwa M."/>
        </authorList>
    </citation>
    <scope>NUCLEOTIDE SEQUENCE [LARGE SCALE GENOMIC DNA]</scope>
</reference>
<dbReference type="Proteomes" id="UP000023152">
    <property type="component" value="Unassembled WGS sequence"/>
</dbReference>
<dbReference type="EMBL" id="ASPP01008933">
    <property type="protein sequence ID" value="ETO24836.1"/>
    <property type="molecule type" value="Genomic_DNA"/>
</dbReference>
<keyword evidence="1" id="KW-0812">Transmembrane</keyword>
<sequence>MAPKKKLFLKFGLLTAEPRNAIYLDHVLKGWAGRIETIDKPFGEIFKMEYSIPKKFVDEDKESNSRYNYDAGTVTLVIYEFKDKQQLLSNVQVLAALDFMIIVSFLLQANPFFYFITFVFSPFSFFFQMDTLQLNIMTI</sequence>
<evidence type="ECO:0000256" key="1">
    <source>
        <dbReference type="SAM" id="Phobius"/>
    </source>
</evidence>
<protein>
    <submittedName>
        <fullName evidence="2">Uncharacterized protein</fullName>
    </submittedName>
</protein>
<accession>X6NFU7</accession>
<keyword evidence="1" id="KW-0472">Membrane</keyword>
<comment type="caution">
    <text evidence="2">The sequence shown here is derived from an EMBL/GenBank/DDBJ whole genome shotgun (WGS) entry which is preliminary data.</text>
</comment>
<evidence type="ECO:0000313" key="3">
    <source>
        <dbReference type="Proteomes" id="UP000023152"/>
    </source>
</evidence>
<name>X6NFU7_RETFI</name>
<proteinExistence type="predicted"/>
<keyword evidence="1" id="KW-1133">Transmembrane helix</keyword>
<evidence type="ECO:0000313" key="2">
    <source>
        <dbReference type="EMBL" id="ETO24836.1"/>
    </source>
</evidence>
<dbReference type="AlphaFoldDB" id="X6NFU7"/>
<keyword evidence="3" id="KW-1185">Reference proteome</keyword>
<feature type="transmembrane region" description="Helical" evidence="1">
    <location>
        <begin position="112"/>
        <end position="129"/>
    </location>
</feature>